<name>A0ABT0P866_9HYPH</name>
<dbReference type="NCBIfam" id="NF040482">
    <property type="entry name" value="auto_BafA_Cterm"/>
    <property type="match status" value="1"/>
</dbReference>
<dbReference type="Proteomes" id="UP001523003">
    <property type="component" value="Unassembled WGS sequence"/>
</dbReference>
<dbReference type="Gene3D" id="2.160.20.20">
    <property type="match status" value="1"/>
</dbReference>
<comment type="caution">
    <text evidence="3">The sequence shown here is derived from an EMBL/GenBank/DDBJ whole genome shotgun (WGS) entry which is preliminary data.</text>
</comment>
<dbReference type="Gene3D" id="2.40.128.130">
    <property type="entry name" value="Autotransporter beta-domain"/>
    <property type="match status" value="1"/>
</dbReference>
<dbReference type="SUPFAM" id="SSF51126">
    <property type="entry name" value="Pectin lyase-like"/>
    <property type="match status" value="1"/>
</dbReference>
<dbReference type="Pfam" id="PF03797">
    <property type="entry name" value="Autotransporter"/>
    <property type="match status" value="1"/>
</dbReference>
<dbReference type="Pfam" id="PF03212">
    <property type="entry name" value="Pertactin"/>
    <property type="match status" value="1"/>
</dbReference>
<dbReference type="SMART" id="SM00869">
    <property type="entry name" value="Autotransporter"/>
    <property type="match status" value="1"/>
</dbReference>
<dbReference type="InterPro" id="IPR036709">
    <property type="entry name" value="Autotransporte_beta_dom_sf"/>
</dbReference>
<dbReference type="InterPro" id="IPR011050">
    <property type="entry name" value="Pectin_lyase_fold/virulence"/>
</dbReference>
<dbReference type="EMBL" id="JAMCOF010000003">
    <property type="protein sequence ID" value="MCL6229539.1"/>
    <property type="molecule type" value="Genomic_DNA"/>
</dbReference>
<keyword evidence="4" id="KW-1185">Reference proteome</keyword>
<dbReference type="InterPro" id="IPR004899">
    <property type="entry name" value="Pertactin_central"/>
</dbReference>
<dbReference type="PROSITE" id="PS51208">
    <property type="entry name" value="AUTOTRANSPORTER"/>
    <property type="match status" value="1"/>
</dbReference>
<proteinExistence type="predicted"/>
<dbReference type="InterPro" id="IPR005546">
    <property type="entry name" value="Autotransporte_beta"/>
</dbReference>
<feature type="region of interest" description="Disordered" evidence="1">
    <location>
        <begin position="366"/>
        <end position="466"/>
    </location>
</feature>
<sequence>MHTKIEEGGLEMVDNNGASMSAIVSKGGKQVITRAATAISTRVDGGSQFVFEETPRNLGTESKRSSAYDAIIVGTNGNSGQQNVYDGGEAWNTKVMEGGIQYLYKGKTAKGGFASNTEVSSNGKQLVLAGGEASGVTLKDKALQVVYPDGTVKNLTIQDQAQSWVHVGANLTGAIRVNGQGHLHFYAGDNISYITKEDIILEGRSTEKLFSVGARNGNRNSDIEIEDLGGNGGTIGFSSVEYDKRHSKLYIKKLSGNLNFNFNISDVGEGSDYIFIKNGSGKHTISVADSGREIATFFSQSHGRIAEINLVTDTSENGEASFTLVNSAGESISAIDGGAYMYTLQQRNKSGNWKVWSLSADTGQSRYISPPPKRLIQKPVLNFPSTSNGKSDKSKLKNNKNSRQHSETRSRPPRHVRQSEQSSLALSSGEAQTSLYKEYQNDEAKSRKRILQSHDSGDGGTYSYPVLSGSPILDSKKLKIPDIEVIPYELGQQIDVNEEIPAYSSRLYLKEDTSLEDQESSPQLMNQDDEEQFPILDSISTALSTTPSTDALLSLSVAPELIFKNELQSLRAGRGFLGRNKKSASLWTYGIKSKENLSTDHTNFKLDQTGIILGIDGLNDLMNGQLYIGGFGSYDQSDIAHARGGISRINTYGVGAYAAYFSDRGWYLDSILKYNYYQNNLKAISTNGLNIKGDYNQKAIGTSFEVGRHVKLAQDTWVQPYAQLIWLKVEGKEVKLSNEMIGNISPYTSLRSEIGISIGHELNLGTPGQMMTYLTTAWLHEYIDNNHTIINKRHKFNTDLSGNAGKFGVGLNSFVSENLNFYVEAHYLRGKKTKQSLQGVLGLRYSF</sequence>
<dbReference type="InterPro" id="IPR051551">
    <property type="entry name" value="Autotransporter_adhesion"/>
</dbReference>
<gene>
    <name evidence="3" type="primary">bafA</name>
    <name evidence="3" type="ORF">M4Z11_02765</name>
</gene>
<dbReference type="NCBIfam" id="TIGR01414">
    <property type="entry name" value="autotrans_barl"/>
    <property type="match status" value="2"/>
</dbReference>
<protein>
    <submittedName>
        <fullName evidence="3">BafA family autotransporter</fullName>
    </submittedName>
</protein>
<dbReference type="InterPro" id="IPR030930">
    <property type="entry name" value="AIDA"/>
</dbReference>
<evidence type="ECO:0000313" key="4">
    <source>
        <dbReference type="Proteomes" id="UP001523003"/>
    </source>
</evidence>
<dbReference type="NCBIfam" id="TIGR04415">
    <property type="entry name" value="O_hepto_targRPT"/>
    <property type="match status" value="1"/>
</dbReference>
<accession>A0ABT0P866</accession>
<dbReference type="InterPro" id="IPR006315">
    <property type="entry name" value="OM_autotransptr_brl_dom"/>
</dbReference>
<feature type="domain" description="Autotransporter" evidence="2">
    <location>
        <begin position="579"/>
        <end position="847"/>
    </location>
</feature>
<dbReference type="SUPFAM" id="SSF103515">
    <property type="entry name" value="Autotransporter"/>
    <property type="match status" value="1"/>
</dbReference>
<reference evidence="3 4" key="1">
    <citation type="submission" date="2022-05" db="EMBL/GenBank/DDBJ databases">
        <title>Description of the Bartonella bilalgolemii sp. nov. Isolated from Apodemus uralensis (Pallas 1811).</title>
        <authorList>
            <person name="Zgheib R."/>
            <person name="Celebi B."/>
        </authorList>
    </citation>
    <scope>NUCLEOTIDE SEQUENCE [LARGE SCALE GENOMIC DNA]</scope>
    <source>
        <strain evidence="3 4">G70</strain>
    </source>
</reference>
<evidence type="ECO:0000256" key="1">
    <source>
        <dbReference type="SAM" id="MobiDB-lite"/>
    </source>
</evidence>
<feature type="compositionally biased region" description="Polar residues" evidence="1">
    <location>
        <begin position="419"/>
        <end position="435"/>
    </location>
</feature>
<evidence type="ECO:0000259" key="2">
    <source>
        <dbReference type="PROSITE" id="PS51208"/>
    </source>
</evidence>
<dbReference type="PANTHER" id="PTHR35037:SF7">
    <property type="entry name" value="AUTOTRANSPORTER"/>
    <property type="match status" value="1"/>
</dbReference>
<organism evidence="3 4">
    <name type="scientific">Bartonella bilalgolemii</name>
    <dbReference type="NCBI Taxonomy" id="2942911"/>
    <lineage>
        <taxon>Bacteria</taxon>
        <taxon>Pseudomonadati</taxon>
        <taxon>Pseudomonadota</taxon>
        <taxon>Alphaproteobacteria</taxon>
        <taxon>Hyphomicrobiales</taxon>
        <taxon>Bartonellaceae</taxon>
        <taxon>Bartonella</taxon>
    </lineage>
</organism>
<dbReference type="PANTHER" id="PTHR35037">
    <property type="entry name" value="C-TERMINAL REGION OF AIDA-LIKE PROTEIN"/>
    <property type="match status" value="1"/>
</dbReference>
<dbReference type="InterPro" id="IPR012332">
    <property type="entry name" value="Autotransporter_pectin_lyase_C"/>
</dbReference>
<evidence type="ECO:0000313" key="3">
    <source>
        <dbReference type="EMBL" id="MCL6229539.1"/>
    </source>
</evidence>